<keyword evidence="2" id="KW-0472">Membrane</keyword>
<proteinExistence type="predicted"/>
<accession>A0ABV9U981</accession>
<dbReference type="PANTHER" id="PTHR40763">
    <property type="entry name" value="MEMBRANE PROTEIN-RELATED"/>
    <property type="match status" value="1"/>
</dbReference>
<dbReference type="RefSeq" id="WP_378261306.1">
    <property type="nucleotide sequence ID" value="NZ_JBHSIT010000010.1"/>
</dbReference>
<comment type="caution">
    <text evidence="4">The sequence shown here is derived from an EMBL/GenBank/DDBJ whole genome shotgun (WGS) entry which is preliminary data.</text>
</comment>
<protein>
    <submittedName>
        <fullName evidence="4">DUF1707 domain-containing protein</fullName>
    </submittedName>
</protein>
<name>A0ABV9U981_9ACTN</name>
<evidence type="ECO:0000313" key="4">
    <source>
        <dbReference type="EMBL" id="MFC4911920.1"/>
    </source>
</evidence>
<dbReference type="InterPro" id="IPR012551">
    <property type="entry name" value="DUF1707_SHOCT-like"/>
</dbReference>
<gene>
    <name evidence="4" type="ORF">ACFPCY_31755</name>
</gene>
<dbReference type="Proteomes" id="UP001595872">
    <property type="component" value="Unassembled WGS sequence"/>
</dbReference>
<feature type="transmembrane region" description="Helical" evidence="2">
    <location>
        <begin position="142"/>
        <end position="160"/>
    </location>
</feature>
<keyword evidence="5" id="KW-1185">Reference proteome</keyword>
<dbReference type="Pfam" id="PF08044">
    <property type="entry name" value="DUF1707"/>
    <property type="match status" value="1"/>
</dbReference>
<organism evidence="4 5">
    <name type="scientific">Actinomadura gamaensis</name>
    <dbReference type="NCBI Taxonomy" id="1763541"/>
    <lineage>
        <taxon>Bacteria</taxon>
        <taxon>Bacillati</taxon>
        <taxon>Actinomycetota</taxon>
        <taxon>Actinomycetes</taxon>
        <taxon>Streptosporangiales</taxon>
        <taxon>Thermomonosporaceae</taxon>
        <taxon>Actinomadura</taxon>
    </lineage>
</organism>
<evidence type="ECO:0000256" key="1">
    <source>
        <dbReference type="SAM" id="MobiDB-lite"/>
    </source>
</evidence>
<dbReference type="PANTHER" id="PTHR40763:SF4">
    <property type="entry name" value="DUF1707 DOMAIN-CONTAINING PROTEIN"/>
    <property type="match status" value="1"/>
</dbReference>
<sequence>MTTPDDRAASRGGHPERAPDAWHAGDTARGREALRVGDGERDAVALALHEHFAAGRLDRAELDERLDAALAAKTLGDLREVVRDLPEPSGLPAPEREPAAIPAAFGPHGRHAPGPLWVPGRPPAWVGAGHPAWRHHHARRRAVFPLLAIVFGAVALTAGVGTALLTVFHVVMVLWILRAVALLVHTRRHRRALR</sequence>
<dbReference type="EMBL" id="JBHSIT010000010">
    <property type="protein sequence ID" value="MFC4911920.1"/>
    <property type="molecule type" value="Genomic_DNA"/>
</dbReference>
<evidence type="ECO:0000313" key="5">
    <source>
        <dbReference type="Proteomes" id="UP001595872"/>
    </source>
</evidence>
<keyword evidence="2" id="KW-0812">Transmembrane</keyword>
<feature type="transmembrane region" description="Helical" evidence="2">
    <location>
        <begin position="166"/>
        <end position="184"/>
    </location>
</feature>
<keyword evidence="2" id="KW-1133">Transmembrane helix</keyword>
<evidence type="ECO:0000259" key="3">
    <source>
        <dbReference type="Pfam" id="PF08044"/>
    </source>
</evidence>
<feature type="compositionally biased region" description="Basic and acidic residues" evidence="1">
    <location>
        <begin position="1"/>
        <end position="20"/>
    </location>
</feature>
<feature type="region of interest" description="Disordered" evidence="1">
    <location>
        <begin position="1"/>
        <end position="28"/>
    </location>
</feature>
<feature type="domain" description="DUF1707" evidence="3">
    <location>
        <begin position="34"/>
        <end position="86"/>
    </location>
</feature>
<reference evidence="5" key="1">
    <citation type="journal article" date="2019" name="Int. J. Syst. Evol. Microbiol.">
        <title>The Global Catalogue of Microorganisms (GCM) 10K type strain sequencing project: providing services to taxonomists for standard genome sequencing and annotation.</title>
        <authorList>
            <consortium name="The Broad Institute Genomics Platform"/>
            <consortium name="The Broad Institute Genome Sequencing Center for Infectious Disease"/>
            <person name="Wu L."/>
            <person name="Ma J."/>
        </authorList>
    </citation>
    <scope>NUCLEOTIDE SEQUENCE [LARGE SCALE GENOMIC DNA]</scope>
    <source>
        <strain evidence="5">KLKA75</strain>
    </source>
</reference>
<evidence type="ECO:0000256" key="2">
    <source>
        <dbReference type="SAM" id="Phobius"/>
    </source>
</evidence>